<dbReference type="RefSeq" id="WP_379057336.1">
    <property type="nucleotide sequence ID" value="NZ_JBHTKB010000002.1"/>
</dbReference>
<keyword evidence="4" id="KW-1185">Reference proteome</keyword>
<name>A0ABW3F6H7_9PROT</name>
<feature type="signal peptide" evidence="1">
    <location>
        <begin position="1"/>
        <end position="22"/>
    </location>
</feature>
<feature type="chain" id="PRO_5046322143" evidence="1">
    <location>
        <begin position="23"/>
        <end position="232"/>
    </location>
</feature>
<sequence length="232" mass="24828">MSGIFKNLGVVLVTAFSFEASAQAASTTVDLQSLDSGTYSSVNAGHISSETSIYIQQDSANVSRNFFVFDFNGLNMTNLVSAELYANNVWNLSPESHLAYSLYDVTTNINDLRTSGTGQYSVFNDLGTGARFANIELNNPGRYDNFVMTFNQSGIDAAKAATGLFAFGGALTSQTSGVAFMFGDNENPGAPFTYGLRLTFSESVTAVPEADSYAMLLAGLGVVSLIIRRRNK</sequence>
<evidence type="ECO:0000313" key="3">
    <source>
        <dbReference type="EMBL" id="MFD0913870.1"/>
    </source>
</evidence>
<reference evidence="4" key="1">
    <citation type="journal article" date="2019" name="Int. J. Syst. Evol. Microbiol.">
        <title>The Global Catalogue of Microorganisms (GCM) 10K type strain sequencing project: providing services to taxonomists for standard genome sequencing and annotation.</title>
        <authorList>
            <consortium name="The Broad Institute Genomics Platform"/>
            <consortium name="The Broad Institute Genome Sequencing Center for Infectious Disease"/>
            <person name="Wu L."/>
            <person name="Ma J."/>
        </authorList>
    </citation>
    <scope>NUCLEOTIDE SEQUENCE [LARGE SCALE GENOMIC DNA]</scope>
    <source>
        <strain evidence="4">CCUG 58412</strain>
    </source>
</reference>
<accession>A0ABW3F6H7</accession>
<proteinExistence type="predicted"/>
<dbReference type="Proteomes" id="UP001597128">
    <property type="component" value="Unassembled WGS sequence"/>
</dbReference>
<organism evidence="3 4">
    <name type="scientific">Methylophilus luteus</name>
    <dbReference type="NCBI Taxonomy" id="640108"/>
    <lineage>
        <taxon>Bacteria</taxon>
        <taxon>Pseudomonadati</taxon>
        <taxon>Pseudomonadota</taxon>
        <taxon>Betaproteobacteria</taxon>
        <taxon>Nitrosomonadales</taxon>
        <taxon>Methylophilaceae</taxon>
        <taxon>Methylophilus</taxon>
    </lineage>
</organism>
<dbReference type="Pfam" id="PF07589">
    <property type="entry name" value="PEP-CTERM"/>
    <property type="match status" value="1"/>
</dbReference>
<keyword evidence="1" id="KW-0732">Signal</keyword>
<evidence type="ECO:0000313" key="4">
    <source>
        <dbReference type="Proteomes" id="UP001597128"/>
    </source>
</evidence>
<dbReference type="InterPro" id="IPR013424">
    <property type="entry name" value="Ice-binding_C"/>
</dbReference>
<protein>
    <submittedName>
        <fullName evidence="3">PEP-CTERM sorting domain-containing protein</fullName>
    </submittedName>
</protein>
<dbReference type="EMBL" id="JBHTKB010000002">
    <property type="protein sequence ID" value="MFD0913870.1"/>
    <property type="molecule type" value="Genomic_DNA"/>
</dbReference>
<gene>
    <name evidence="3" type="ORF">ACFQ1Z_09960</name>
</gene>
<comment type="caution">
    <text evidence="3">The sequence shown here is derived from an EMBL/GenBank/DDBJ whole genome shotgun (WGS) entry which is preliminary data.</text>
</comment>
<evidence type="ECO:0000259" key="2">
    <source>
        <dbReference type="Pfam" id="PF07589"/>
    </source>
</evidence>
<evidence type="ECO:0000256" key="1">
    <source>
        <dbReference type="SAM" id="SignalP"/>
    </source>
</evidence>
<feature type="domain" description="Ice-binding protein C-terminal" evidence="2">
    <location>
        <begin position="206"/>
        <end position="230"/>
    </location>
</feature>